<evidence type="ECO:0000256" key="8">
    <source>
        <dbReference type="ARBA" id="ARBA00022840"/>
    </source>
</evidence>
<reference evidence="14" key="1">
    <citation type="submission" date="2016-06" db="EMBL/GenBank/DDBJ databases">
        <authorList>
            <person name="Varghese N."/>
            <person name="Submissions Spin"/>
        </authorList>
    </citation>
    <scope>NUCLEOTIDE SEQUENCE [LARGE SCALE GENOMIC DNA]</scope>
    <source>
        <strain evidence="14">DSM 43168</strain>
    </source>
</reference>
<dbReference type="SUPFAM" id="SSF52540">
    <property type="entry name" value="P-loop containing nucleoside triphosphate hydrolases"/>
    <property type="match status" value="1"/>
</dbReference>
<evidence type="ECO:0000256" key="3">
    <source>
        <dbReference type="ARBA" id="ARBA00022722"/>
    </source>
</evidence>
<comment type="similarity">
    <text evidence="10">Belongs to the DEAD box helicase family.</text>
</comment>
<dbReference type="InterPro" id="IPR011545">
    <property type="entry name" value="DEAD/DEAH_box_helicase_dom"/>
</dbReference>
<gene>
    <name evidence="13" type="ORF">GA0070563_10631</name>
</gene>
<dbReference type="InterPro" id="IPR050079">
    <property type="entry name" value="DEAD_box_RNA_helicase"/>
</dbReference>
<evidence type="ECO:0000256" key="9">
    <source>
        <dbReference type="ARBA" id="ARBA00023118"/>
    </source>
</evidence>
<dbReference type="Pfam" id="PF18019">
    <property type="entry name" value="Cas3_HD"/>
    <property type="match status" value="1"/>
</dbReference>
<dbReference type="SMART" id="SM00490">
    <property type="entry name" value="HELICc"/>
    <property type="match status" value="1"/>
</dbReference>
<dbReference type="GO" id="GO:0003676">
    <property type="term" value="F:nucleic acid binding"/>
    <property type="evidence" value="ECO:0007669"/>
    <property type="project" value="InterPro"/>
</dbReference>
<comment type="similarity">
    <text evidence="1">In the N-terminal section; belongs to the CRISPR-associated nuclease Cas3-HD family.</text>
</comment>
<dbReference type="GO" id="GO:0016787">
    <property type="term" value="F:hydrolase activity"/>
    <property type="evidence" value="ECO:0007669"/>
    <property type="project" value="UniProtKB-KW"/>
</dbReference>
<dbReference type="SUPFAM" id="SSF109604">
    <property type="entry name" value="HD-domain/PDEase-like"/>
    <property type="match status" value="1"/>
</dbReference>
<dbReference type="EMBL" id="FMCT01000006">
    <property type="protein sequence ID" value="SCF18750.1"/>
    <property type="molecule type" value="Genomic_DNA"/>
</dbReference>
<dbReference type="InterPro" id="IPR001650">
    <property type="entry name" value="Helicase_C-like"/>
</dbReference>
<keyword evidence="6" id="KW-0378">Hydrolase</keyword>
<comment type="similarity">
    <text evidence="2">In the central section; belongs to the CRISPR-associated helicase Cas3 family.</text>
</comment>
<dbReference type="InterPro" id="IPR038257">
    <property type="entry name" value="CRISPR-assoc_Cas3_HD_sf"/>
</dbReference>
<evidence type="ECO:0000313" key="13">
    <source>
        <dbReference type="EMBL" id="SCF18750.1"/>
    </source>
</evidence>
<dbReference type="Proteomes" id="UP000183585">
    <property type="component" value="Unassembled WGS sequence"/>
</dbReference>
<keyword evidence="7 13" id="KW-0347">Helicase</keyword>
<evidence type="ECO:0000256" key="5">
    <source>
        <dbReference type="ARBA" id="ARBA00022741"/>
    </source>
</evidence>
<dbReference type="Pfam" id="PF22590">
    <property type="entry name" value="Cas3-like_C_2"/>
    <property type="match status" value="1"/>
</dbReference>
<keyword evidence="9" id="KW-0051">Antiviral defense</keyword>
<proteinExistence type="inferred from homology"/>
<dbReference type="GO" id="GO:0046872">
    <property type="term" value="F:metal ion binding"/>
    <property type="evidence" value="ECO:0007669"/>
    <property type="project" value="UniProtKB-KW"/>
</dbReference>
<evidence type="ECO:0000256" key="2">
    <source>
        <dbReference type="ARBA" id="ARBA00009046"/>
    </source>
</evidence>
<dbReference type="InterPro" id="IPR054712">
    <property type="entry name" value="Cas3-like_dom"/>
</dbReference>
<dbReference type="RefSeq" id="WP_074475002.1">
    <property type="nucleotide sequence ID" value="NZ_FMCT01000006.1"/>
</dbReference>
<dbReference type="NCBIfam" id="TIGR01587">
    <property type="entry name" value="cas3_core"/>
    <property type="match status" value="1"/>
</dbReference>
<dbReference type="GO" id="GO:0004519">
    <property type="term" value="F:endonuclease activity"/>
    <property type="evidence" value="ECO:0007669"/>
    <property type="project" value="UniProtKB-KW"/>
</dbReference>
<dbReference type="Gene3D" id="1.10.3210.30">
    <property type="match status" value="1"/>
</dbReference>
<keyword evidence="14" id="KW-1185">Reference proteome</keyword>
<protein>
    <submittedName>
        <fullName evidence="13">CRISPR-associated endonuclease/helicase Cas3</fullName>
    </submittedName>
</protein>
<dbReference type="GO" id="GO:0051607">
    <property type="term" value="P:defense response to virus"/>
    <property type="evidence" value="ECO:0007669"/>
    <property type="project" value="UniProtKB-KW"/>
</dbReference>
<dbReference type="AlphaFoldDB" id="A0A1C4YDK3"/>
<evidence type="ECO:0000256" key="10">
    <source>
        <dbReference type="ARBA" id="ARBA00038437"/>
    </source>
</evidence>
<dbReference type="Gene3D" id="3.40.50.300">
    <property type="entry name" value="P-loop containing nucleotide triphosphate hydrolases"/>
    <property type="match status" value="2"/>
</dbReference>
<keyword evidence="5" id="KW-0547">Nucleotide-binding</keyword>
<accession>A0A1C4YDK3</accession>
<keyword evidence="4" id="KW-0479">Metal-binding</keyword>
<evidence type="ECO:0000256" key="1">
    <source>
        <dbReference type="ARBA" id="ARBA00006847"/>
    </source>
</evidence>
<dbReference type="PANTHER" id="PTHR47959:SF16">
    <property type="entry name" value="CRISPR-ASSOCIATED NUCLEASE_HELICASE CAS3-RELATED"/>
    <property type="match status" value="1"/>
</dbReference>
<name>A0A1C4YDK3_9ACTN</name>
<dbReference type="GO" id="GO:0005524">
    <property type="term" value="F:ATP binding"/>
    <property type="evidence" value="ECO:0007669"/>
    <property type="project" value="UniProtKB-KW"/>
</dbReference>
<dbReference type="InterPro" id="IPR006483">
    <property type="entry name" value="CRISPR-assoc_Cas3_HD"/>
</dbReference>
<evidence type="ECO:0000256" key="7">
    <source>
        <dbReference type="ARBA" id="ARBA00022806"/>
    </source>
</evidence>
<evidence type="ECO:0000256" key="4">
    <source>
        <dbReference type="ARBA" id="ARBA00022723"/>
    </source>
</evidence>
<dbReference type="Pfam" id="PF00270">
    <property type="entry name" value="DEAD"/>
    <property type="match status" value="1"/>
</dbReference>
<dbReference type="PROSITE" id="PS51192">
    <property type="entry name" value="HELICASE_ATP_BIND_1"/>
    <property type="match status" value="1"/>
</dbReference>
<evidence type="ECO:0000259" key="12">
    <source>
        <dbReference type="PROSITE" id="PS51643"/>
    </source>
</evidence>
<evidence type="ECO:0000313" key="14">
    <source>
        <dbReference type="Proteomes" id="UP000183585"/>
    </source>
</evidence>
<dbReference type="PANTHER" id="PTHR47959">
    <property type="entry name" value="ATP-DEPENDENT RNA HELICASE RHLE-RELATED"/>
    <property type="match status" value="1"/>
</dbReference>
<dbReference type="GO" id="GO:0003724">
    <property type="term" value="F:RNA helicase activity"/>
    <property type="evidence" value="ECO:0007669"/>
    <property type="project" value="TreeGrafter"/>
</dbReference>
<keyword evidence="3" id="KW-0540">Nuclease</keyword>
<dbReference type="SMART" id="SM00487">
    <property type="entry name" value="DEXDc"/>
    <property type="match status" value="1"/>
</dbReference>
<sequence length="800" mass="86401">MASFDAFFRAATGEAPYGYQARLARDGLPAVVRVPTGAGKTGIILAWLWRRLEGPDRAGTPRRLIFALPQRSLVEQVAREAVRWLENLGLVDEVAVHVVMGGAGDSQRRWRLDMHRPAIVIGTVDSLVSKALNRGYGISRAMYPIDFALVVNGAQWVVDEIQLCPESTTTLRQLAAFTRGGGGASWVTAEPTGLTCMSATVSASLLDTVDNPAPAEADTVRIEAEDRVGKLAVRLGARRRVGRLAVEPGDYRSVASEVLRRHRQGTLTLVVVNTVAAARGVYAALRATSVPHTLLHSRFRGVEREGLALRVAADPTGAGHIVVATQVVEAGLDLDAAVLFTEAAPWPSVVQRAGRCNRRGLLDDAELWWLPPVRHLPYEEADVRAAVAELTALEGVAVTGEDLLDRDVPTTEPEVTVLRRADLIALFDTAPDLTGADLDVGPYVRDADDLDVQVAWADWTPVDATGRPAPQAKAPEARWRCRVPLGELRALAKRTAVWRFTQAVGQWTRVSDRQPARPGEVLVVAASAGGYDPESGFDPSARKPVPGCPSLDPTLEVASVLEQASGAEEAFRQDDASVAQGRWLSLERHSVDVRDHVEALIAAIGLVLPGPVLRAVAVAAYAHDVGKAHPTWQDALCALAGPADREWVDAGRPWAKSGVDGRLVYPDATTSFRHELVSLLLLDGPLRGLLADVEDPDLVRYLVLAHHGKLRIQVRGPDDTDDDRLLGLKHHEVVLTSELLGQPAGTLTVDLDQFGLGGARSWTRTALGLRDRYGPFVLAYLETLVRIADWRASADLEKAS</sequence>
<evidence type="ECO:0000256" key="6">
    <source>
        <dbReference type="ARBA" id="ARBA00022801"/>
    </source>
</evidence>
<dbReference type="InterPro" id="IPR014001">
    <property type="entry name" value="Helicase_ATP-bd"/>
</dbReference>
<feature type="domain" description="Helicase ATP-binding" evidence="11">
    <location>
        <begin position="21"/>
        <end position="207"/>
    </location>
</feature>
<keyword evidence="8" id="KW-0067">ATP-binding</keyword>
<dbReference type="NCBIfam" id="TIGR01596">
    <property type="entry name" value="cas3_HD"/>
    <property type="match status" value="1"/>
</dbReference>
<evidence type="ECO:0000259" key="11">
    <source>
        <dbReference type="PROSITE" id="PS51192"/>
    </source>
</evidence>
<dbReference type="GO" id="GO:0005829">
    <property type="term" value="C:cytosol"/>
    <property type="evidence" value="ECO:0007669"/>
    <property type="project" value="TreeGrafter"/>
</dbReference>
<feature type="domain" description="HD Cas3-type" evidence="12">
    <location>
        <begin position="579"/>
        <end position="791"/>
    </location>
</feature>
<dbReference type="PROSITE" id="PS51643">
    <property type="entry name" value="HD_CAS3"/>
    <property type="match status" value="1"/>
</dbReference>
<keyword evidence="13" id="KW-0255">Endonuclease</keyword>
<dbReference type="InterPro" id="IPR027417">
    <property type="entry name" value="P-loop_NTPase"/>
</dbReference>
<organism evidence="13 14">
    <name type="scientific">Micromonospora carbonacea</name>
    <dbReference type="NCBI Taxonomy" id="47853"/>
    <lineage>
        <taxon>Bacteria</taxon>
        <taxon>Bacillati</taxon>
        <taxon>Actinomycetota</taxon>
        <taxon>Actinomycetes</taxon>
        <taxon>Micromonosporales</taxon>
        <taxon>Micromonosporaceae</taxon>
        <taxon>Micromonospora</taxon>
    </lineage>
</organism>
<dbReference type="InterPro" id="IPR006474">
    <property type="entry name" value="Helicase_Cas3_CRISPR-ass_core"/>
</dbReference>